<proteinExistence type="predicted"/>
<evidence type="ECO:0000256" key="1">
    <source>
        <dbReference type="SAM" id="MobiDB-lite"/>
    </source>
</evidence>
<organism evidence="2 3">
    <name type="scientific">Bradyrhizobium lablabi</name>
    <dbReference type="NCBI Taxonomy" id="722472"/>
    <lineage>
        <taxon>Bacteria</taxon>
        <taxon>Pseudomonadati</taxon>
        <taxon>Pseudomonadota</taxon>
        <taxon>Alphaproteobacteria</taxon>
        <taxon>Hyphomicrobiales</taxon>
        <taxon>Nitrobacteraceae</taxon>
        <taxon>Bradyrhizobium</taxon>
    </lineage>
</organism>
<feature type="region of interest" description="Disordered" evidence="1">
    <location>
        <begin position="48"/>
        <end position="68"/>
    </location>
</feature>
<evidence type="ECO:0000313" key="2">
    <source>
        <dbReference type="EMBL" id="KRR21358.1"/>
    </source>
</evidence>
<dbReference type="AlphaFoldDB" id="A0A0R3MP49"/>
<gene>
    <name evidence="2" type="ORF">CQ14_06830</name>
</gene>
<name>A0A0R3MP49_9BRAD</name>
<comment type="caution">
    <text evidence="2">The sequence shown here is derived from an EMBL/GenBank/DDBJ whole genome shotgun (WGS) entry which is preliminary data.</text>
</comment>
<dbReference type="Proteomes" id="UP000051660">
    <property type="component" value="Unassembled WGS sequence"/>
</dbReference>
<sequence>MAMIYVRARPGRRAFFEGRVIPEDKFIPVTDTPYIRRLVDHWGDLEVEGDAKSSRRSASRSTSSTSTE</sequence>
<feature type="compositionally biased region" description="Low complexity" evidence="1">
    <location>
        <begin position="59"/>
        <end position="68"/>
    </location>
</feature>
<protein>
    <submittedName>
        <fullName evidence="2">Uncharacterized protein</fullName>
    </submittedName>
</protein>
<dbReference type="OrthoDB" id="9909699at2"/>
<evidence type="ECO:0000313" key="3">
    <source>
        <dbReference type="Proteomes" id="UP000051660"/>
    </source>
</evidence>
<dbReference type="RefSeq" id="WP_057859816.1">
    <property type="nucleotide sequence ID" value="NZ_LLYB01000081.1"/>
</dbReference>
<accession>A0A0R3MP49</accession>
<dbReference type="EMBL" id="LLYB01000081">
    <property type="protein sequence ID" value="KRR21358.1"/>
    <property type="molecule type" value="Genomic_DNA"/>
</dbReference>
<reference evidence="2 3" key="1">
    <citation type="submission" date="2014-03" db="EMBL/GenBank/DDBJ databases">
        <title>Bradyrhizobium valentinum sp. nov., isolated from effective nodules of Lupinus mariae-josephae, a lupine endemic of basic-lime soils in Eastern Spain.</title>
        <authorList>
            <person name="Duran D."/>
            <person name="Rey L."/>
            <person name="Navarro A."/>
            <person name="Busquets A."/>
            <person name="Imperial J."/>
            <person name="Ruiz-Argueso T."/>
        </authorList>
    </citation>
    <scope>NUCLEOTIDE SEQUENCE [LARGE SCALE GENOMIC DNA]</scope>
    <source>
        <strain evidence="2 3">CCBAU 23086</strain>
    </source>
</reference>